<protein>
    <submittedName>
        <fullName evidence="1">Uncharacterized protein</fullName>
    </submittedName>
</protein>
<reference evidence="1" key="1">
    <citation type="journal article" date="2020" name="Fungal Divers.">
        <title>Resolving the Mortierellaceae phylogeny through synthesis of multi-gene phylogenetics and phylogenomics.</title>
        <authorList>
            <person name="Vandepol N."/>
            <person name="Liber J."/>
            <person name="Desiro A."/>
            <person name="Na H."/>
            <person name="Kennedy M."/>
            <person name="Barry K."/>
            <person name="Grigoriev I.V."/>
            <person name="Miller A.N."/>
            <person name="O'Donnell K."/>
            <person name="Stajich J.E."/>
            <person name="Bonito G."/>
        </authorList>
    </citation>
    <scope>NUCLEOTIDE SEQUENCE</scope>
    <source>
        <strain evidence="1">NRRL 2769</strain>
    </source>
</reference>
<evidence type="ECO:0000313" key="2">
    <source>
        <dbReference type="Proteomes" id="UP000703661"/>
    </source>
</evidence>
<evidence type="ECO:0000313" key="1">
    <source>
        <dbReference type="EMBL" id="KAF9993984.1"/>
    </source>
</evidence>
<keyword evidence="2" id="KW-1185">Reference proteome</keyword>
<sequence length="105" mass="12317">MDDKSRESIRKAFSDYYRQRYLDAEEKAKSSAIFTKVMYGHKWTDRLLRNAITKCYPHWLKRKVSNIAYAGRPQINWLPLVEARGPGQVFPQEGRELAESRALVI</sequence>
<gene>
    <name evidence="1" type="ORF">BGZ80_007958</name>
</gene>
<accession>A0A9P6MDZ5</accession>
<proteinExistence type="predicted"/>
<dbReference type="AlphaFoldDB" id="A0A9P6MDZ5"/>
<dbReference type="Proteomes" id="UP000703661">
    <property type="component" value="Unassembled WGS sequence"/>
</dbReference>
<dbReference type="EMBL" id="JAAAID010004186">
    <property type="protein sequence ID" value="KAF9993984.1"/>
    <property type="molecule type" value="Genomic_DNA"/>
</dbReference>
<name>A0A9P6MDZ5_9FUNG</name>
<organism evidence="1 2">
    <name type="scientific">Entomortierella chlamydospora</name>
    <dbReference type="NCBI Taxonomy" id="101097"/>
    <lineage>
        <taxon>Eukaryota</taxon>
        <taxon>Fungi</taxon>
        <taxon>Fungi incertae sedis</taxon>
        <taxon>Mucoromycota</taxon>
        <taxon>Mortierellomycotina</taxon>
        <taxon>Mortierellomycetes</taxon>
        <taxon>Mortierellales</taxon>
        <taxon>Mortierellaceae</taxon>
        <taxon>Entomortierella</taxon>
    </lineage>
</organism>
<comment type="caution">
    <text evidence="1">The sequence shown here is derived from an EMBL/GenBank/DDBJ whole genome shotgun (WGS) entry which is preliminary data.</text>
</comment>